<sequence length="75" mass="8179">MTRMRVQLGSFSLLLLGALSTAALADESIVNSKHDLSSRGPGPIRAISESRICIFCHAPHNAAPQTPLWNRENPR</sequence>
<reference evidence="1" key="1">
    <citation type="journal article" date="2014" name="Front. Microbiol.">
        <title>High frequency of phylogenetically diverse reductive dehalogenase-homologous genes in deep subseafloor sedimentary metagenomes.</title>
        <authorList>
            <person name="Kawai M."/>
            <person name="Futagami T."/>
            <person name="Toyoda A."/>
            <person name="Takaki Y."/>
            <person name="Nishi S."/>
            <person name="Hori S."/>
            <person name="Arai W."/>
            <person name="Tsubouchi T."/>
            <person name="Morono Y."/>
            <person name="Uchiyama I."/>
            <person name="Ito T."/>
            <person name="Fujiyama A."/>
            <person name="Inagaki F."/>
            <person name="Takami H."/>
        </authorList>
    </citation>
    <scope>NUCLEOTIDE SEQUENCE</scope>
    <source>
        <strain evidence="1">Expedition CK06-06</strain>
    </source>
</reference>
<proteinExistence type="predicted"/>
<accession>X0S564</accession>
<feature type="non-terminal residue" evidence="1">
    <location>
        <position position="75"/>
    </location>
</feature>
<dbReference type="AlphaFoldDB" id="X0S564"/>
<organism evidence="1">
    <name type="scientific">marine sediment metagenome</name>
    <dbReference type="NCBI Taxonomy" id="412755"/>
    <lineage>
        <taxon>unclassified sequences</taxon>
        <taxon>metagenomes</taxon>
        <taxon>ecological metagenomes</taxon>
    </lineage>
</organism>
<name>X0S564_9ZZZZ</name>
<comment type="caution">
    <text evidence="1">The sequence shown here is derived from an EMBL/GenBank/DDBJ whole genome shotgun (WGS) entry which is preliminary data.</text>
</comment>
<dbReference type="EMBL" id="BARS01009140">
    <property type="protein sequence ID" value="GAF70381.1"/>
    <property type="molecule type" value="Genomic_DNA"/>
</dbReference>
<evidence type="ECO:0000313" key="1">
    <source>
        <dbReference type="EMBL" id="GAF70381.1"/>
    </source>
</evidence>
<protein>
    <submittedName>
        <fullName evidence="1">Uncharacterized protein</fullName>
    </submittedName>
</protein>
<gene>
    <name evidence="1" type="ORF">S01H1_17247</name>
</gene>